<keyword evidence="11" id="KW-1185">Reference proteome</keyword>
<dbReference type="KEGG" id="vra:111240496"/>
<dbReference type="SUPFAM" id="SSF48208">
    <property type="entry name" value="Six-hairpin glycosidases"/>
    <property type="match status" value="1"/>
</dbReference>
<dbReference type="EC" id="3.2.1.4" evidence="9"/>
<reference evidence="12" key="2">
    <citation type="submission" date="2025-08" db="UniProtKB">
        <authorList>
            <consortium name="RefSeq"/>
        </authorList>
    </citation>
    <scope>IDENTIFICATION</scope>
    <source>
        <tissue evidence="12">Leaf</tissue>
    </source>
</reference>
<dbReference type="GO" id="GO:0008810">
    <property type="term" value="F:cellulase activity"/>
    <property type="evidence" value="ECO:0007669"/>
    <property type="project" value="UniProtKB-EC"/>
</dbReference>
<evidence type="ECO:0000313" key="12">
    <source>
        <dbReference type="RefSeq" id="XP_022642791.1"/>
    </source>
</evidence>
<feature type="domain" description="Glycoside hydrolase family 9" evidence="10">
    <location>
        <begin position="10"/>
        <end position="189"/>
    </location>
</feature>
<keyword evidence="4 9" id="KW-0136">Cellulose degradation</keyword>
<evidence type="ECO:0000256" key="5">
    <source>
        <dbReference type="ARBA" id="ARBA00023277"/>
    </source>
</evidence>
<proteinExistence type="inferred from homology"/>
<dbReference type="AlphaFoldDB" id="A0A3Q0FGH9"/>
<feature type="active site" evidence="8">
    <location>
        <position position="116"/>
    </location>
</feature>
<keyword evidence="7 8" id="KW-0624">Polysaccharide degradation</keyword>
<dbReference type="InterPro" id="IPR001701">
    <property type="entry name" value="Glyco_hydro_9"/>
</dbReference>
<dbReference type="Pfam" id="PF00759">
    <property type="entry name" value="Glyco_hydro_9"/>
    <property type="match status" value="1"/>
</dbReference>
<comment type="catalytic activity">
    <reaction evidence="1 9">
        <text>Endohydrolysis of (1-&gt;4)-beta-D-glucosidic linkages in cellulose, lichenin and cereal beta-D-glucans.</text>
        <dbReference type="EC" id="3.2.1.4"/>
    </reaction>
</comment>
<evidence type="ECO:0000256" key="2">
    <source>
        <dbReference type="ARBA" id="ARBA00007072"/>
    </source>
</evidence>
<keyword evidence="6 8" id="KW-0326">Glycosidase</keyword>
<evidence type="ECO:0000256" key="3">
    <source>
        <dbReference type="ARBA" id="ARBA00022801"/>
    </source>
</evidence>
<dbReference type="STRING" id="3916.A0A3Q0FGH9"/>
<dbReference type="OrthoDB" id="10257085at2759"/>
<keyword evidence="5 8" id="KW-0119">Carbohydrate metabolism</keyword>
<protein>
    <recommendedName>
        <fullName evidence="9">Endoglucanase</fullName>
        <ecNumber evidence="9">3.2.1.4</ecNumber>
    </recommendedName>
</protein>
<evidence type="ECO:0000313" key="11">
    <source>
        <dbReference type="Proteomes" id="UP000087766"/>
    </source>
</evidence>
<dbReference type="InterPro" id="IPR018221">
    <property type="entry name" value="Glyco_hydro_9_His_AS"/>
</dbReference>
<dbReference type="RefSeq" id="XP_022642791.1">
    <property type="nucleotide sequence ID" value="XM_022787070.1"/>
</dbReference>
<evidence type="ECO:0000256" key="9">
    <source>
        <dbReference type="RuleBase" id="RU361166"/>
    </source>
</evidence>
<dbReference type="Gene3D" id="1.50.10.10">
    <property type="match status" value="1"/>
</dbReference>
<evidence type="ECO:0000256" key="1">
    <source>
        <dbReference type="ARBA" id="ARBA00000966"/>
    </source>
</evidence>
<gene>
    <name evidence="12" type="primary">LOC111240496</name>
</gene>
<evidence type="ECO:0000256" key="7">
    <source>
        <dbReference type="ARBA" id="ARBA00023326"/>
    </source>
</evidence>
<organism evidence="11 12">
    <name type="scientific">Vigna radiata var. radiata</name>
    <name type="common">Mung bean</name>
    <name type="synonym">Phaseolus aureus</name>
    <dbReference type="NCBI Taxonomy" id="3916"/>
    <lineage>
        <taxon>Eukaryota</taxon>
        <taxon>Viridiplantae</taxon>
        <taxon>Streptophyta</taxon>
        <taxon>Embryophyta</taxon>
        <taxon>Tracheophyta</taxon>
        <taxon>Spermatophyta</taxon>
        <taxon>Magnoliopsida</taxon>
        <taxon>eudicotyledons</taxon>
        <taxon>Gunneridae</taxon>
        <taxon>Pentapetalae</taxon>
        <taxon>rosids</taxon>
        <taxon>fabids</taxon>
        <taxon>Fabales</taxon>
        <taxon>Fabaceae</taxon>
        <taxon>Papilionoideae</taxon>
        <taxon>50 kb inversion clade</taxon>
        <taxon>NPAAA clade</taxon>
        <taxon>indigoferoid/millettioid clade</taxon>
        <taxon>Phaseoleae</taxon>
        <taxon>Vigna</taxon>
    </lineage>
</organism>
<name>A0A3Q0FGH9_VIGRR</name>
<reference evidence="11" key="1">
    <citation type="journal article" date="2014" name="Nat. Commun.">
        <title>Genome sequence of mungbean and insights into evolution within Vigna species.</title>
        <authorList>
            <person name="Kang Y.J."/>
            <person name="Kim S.K."/>
            <person name="Kim M.Y."/>
            <person name="Lestari P."/>
            <person name="Kim K.H."/>
            <person name="Ha B.K."/>
            <person name="Jun T.H."/>
            <person name="Hwang W.J."/>
            <person name="Lee T."/>
            <person name="Lee J."/>
            <person name="Shim S."/>
            <person name="Yoon M.Y."/>
            <person name="Jang Y.E."/>
            <person name="Han K.S."/>
            <person name="Taeprayoon P."/>
            <person name="Yoon N."/>
            <person name="Somta P."/>
            <person name="Tanya P."/>
            <person name="Kim K.S."/>
            <person name="Gwag J.G."/>
            <person name="Moon J.K."/>
            <person name="Lee Y.H."/>
            <person name="Park B.S."/>
            <person name="Bombarely A."/>
            <person name="Doyle J.J."/>
            <person name="Jackson S.A."/>
            <person name="Schafleitner R."/>
            <person name="Srinives P."/>
            <person name="Varshney R.K."/>
            <person name="Lee S.H."/>
        </authorList>
    </citation>
    <scope>NUCLEOTIDE SEQUENCE [LARGE SCALE GENOMIC DNA]</scope>
    <source>
        <strain evidence="11">cv. VC1973A</strain>
    </source>
</reference>
<dbReference type="PANTHER" id="PTHR22298">
    <property type="entry name" value="ENDO-1,4-BETA-GLUCANASE"/>
    <property type="match status" value="1"/>
</dbReference>
<comment type="similarity">
    <text evidence="2 8 9">Belongs to the glycosyl hydrolase 9 (cellulase E) family.</text>
</comment>
<evidence type="ECO:0000259" key="10">
    <source>
        <dbReference type="Pfam" id="PF00759"/>
    </source>
</evidence>
<keyword evidence="3 8" id="KW-0378">Hydrolase</keyword>
<accession>A0A3Q0FGH9</accession>
<dbReference type="InterPro" id="IPR008928">
    <property type="entry name" value="6-hairpin_glycosidase_sf"/>
</dbReference>
<dbReference type="GO" id="GO:0030245">
    <property type="term" value="P:cellulose catabolic process"/>
    <property type="evidence" value="ECO:0007669"/>
    <property type="project" value="UniProtKB-KW"/>
</dbReference>
<evidence type="ECO:0000256" key="6">
    <source>
        <dbReference type="ARBA" id="ARBA00023295"/>
    </source>
</evidence>
<dbReference type="Proteomes" id="UP000087766">
    <property type="component" value="Chromosome 2"/>
</dbReference>
<evidence type="ECO:0000256" key="4">
    <source>
        <dbReference type="ARBA" id="ARBA00023001"/>
    </source>
</evidence>
<dbReference type="PROSITE" id="PS00592">
    <property type="entry name" value="GH9_2"/>
    <property type="match status" value="1"/>
</dbReference>
<evidence type="ECO:0000256" key="8">
    <source>
        <dbReference type="PROSITE-ProRule" id="PRU10059"/>
    </source>
</evidence>
<dbReference type="InterPro" id="IPR012341">
    <property type="entry name" value="6hp_glycosidase-like_sf"/>
</dbReference>
<dbReference type="GeneID" id="111240496"/>
<sequence length="198" mass="21823">MNDSGSAHLFIPNADALMCSLVPNSPTKTFSYTKGGLLYRKGVCNLQNVTALSFLLIVYARLMDGMKKRIGCGKEMVDSKGLINIAKSQADYILGKNPERMSYMVGYGRKYPQKIHHRGSVLPSMDAHPQRLRCHDGNVYFKSDKPNPNILIGALVGGPAYNDSFQDSRYNPGQTEPTTYLNAPFVGVLAYLSKPTLV</sequence>